<feature type="domain" description="Alpha-D-phosphohexomutase alpha/beta/alpha" evidence="11">
    <location>
        <begin position="204"/>
        <end position="316"/>
    </location>
</feature>
<evidence type="ECO:0000256" key="4">
    <source>
        <dbReference type="ARBA" id="ARBA00012728"/>
    </source>
</evidence>
<feature type="domain" description="Alpha-D-phosphohexomutase alpha/beta/alpha" evidence="10">
    <location>
        <begin position="19"/>
        <end position="166"/>
    </location>
</feature>
<evidence type="ECO:0000256" key="5">
    <source>
        <dbReference type="ARBA" id="ARBA00022553"/>
    </source>
</evidence>
<dbReference type="Gene3D" id="3.40.120.10">
    <property type="entry name" value="Alpha-D-Glucose-1,6-Bisphosphate, subunit A, domain 3"/>
    <property type="match status" value="3"/>
</dbReference>
<dbReference type="GO" id="GO:0004614">
    <property type="term" value="F:phosphoglucomutase activity"/>
    <property type="evidence" value="ECO:0007669"/>
    <property type="project" value="UniProtKB-EC"/>
</dbReference>
<comment type="cofactor">
    <cofactor evidence="2">
        <name>Mg(2+)</name>
        <dbReference type="ChEBI" id="CHEBI:18420"/>
    </cofactor>
</comment>
<evidence type="ECO:0000256" key="2">
    <source>
        <dbReference type="ARBA" id="ARBA00001946"/>
    </source>
</evidence>
<dbReference type="FunFam" id="3.40.120.10:FF:000004">
    <property type="entry name" value="Phosphoglucomutase 5"/>
    <property type="match status" value="1"/>
</dbReference>
<keyword evidence="14" id="KW-1185">Reference proteome</keyword>
<dbReference type="InterPro" id="IPR005844">
    <property type="entry name" value="A-D-PHexomutase_a/b/a-I"/>
</dbReference>
<feature type="domain" description="Alpha-D-phosphohexomutase alpha/beta/alpha" evidence="12">
    <location>
        <begin position="325"/>
        <end position="440"/>
    </location>
</feature>
<dbReference type="Pfam" id="PF02879">
    <property type="entry name" value="PGM_PMM_II"/>
    <property type="match status" value="1"/>
</dbReference>
<dbReference type="SUPFAM" id="SSF53738">
    <property type="entry name" value="Phosphoglucomutase, first 3 domains"/>
    <property type="match status" value="3"/>
</dbReference>
<comment type="catalytic activity">
    <reaction evidence="1">
        <text>alpha-D-glucose 1-phosphate = alpha-D-glucose 6-phosphate</text>
        <dbReference type="Rhea" id="RHEA:23536"/>
        <dbReference type="ChEBI" id="CHEBI:58225"/>
        <dbReference type="ChEBI" id="CHEBI:58601"/>
        <dbReference type="EC" id="5.4.2.2"/>
    </reaction>
</comment>
<evidence type="ECO:0000256" key="3">
    <source>
        <dbReference type="ARBA" id="ARBA00010231"/>
    </source>
</evidence>
<keyword evidence="6 9" id="KW-0479">Metal-binding</keyword>
<dbReference type="Proteomes" id="UP001295684">
    <property type="component" value="Unassembled WGS sequence"/>
</dbReference>
<dbReference type="GO" id="GO:0005975">
    <property type="term" value="P:carbohydrate metabolic process"/>
    <property type="evidence" value="ECO:0007669"/>
    <property type="project" value="InterPro"/>
</dbReference>
<evidence type="ECO:0000256" key="7">
    <source>
        <dbReference type="ARBA" id="ARBA00022842"/>
    </source>
</evidence>
<dbReference type="PANTHER" id="PTHR22573">
    <property type="entry name" value="PHOSPHOHEXOMUTASE FAMILY MEMBER"/>
    <property type="match status" value="1"/>
</dbReference>
<dbReference type="EMBL" id="CAMPGE010005315">
    <property type="protein sequence ID" value="CAI2364167.1"/>
    <property type="molecule type" value="Genomic_DNA"/>
</dbReference>
<dbReference type="Pfam" id="PF24947">
    <property type="entry name" value="PGM1_C_vert_fung"/>
    <property type="match status" value="1"/>
</dbReference>
<dbReference type="FunFam" id="3.30.310.50:FF:000002">
    <property type="entry name" value="Phosphoglucomutase 5"/>
    <property type="match status" value="1"/>
</dbReference>
<accession>A0AAD1U8D0</accession>
<sequence>MESNTISVTTVQTTPYTDQKAGTSGLRKKVSVFKQENYLENFVQSIFDSLKDDEVHTKSLVLSGDGRYYNDIAIQKIAKMAAARGFGKVVIGQNGLLSTPAVSAVIRQLNKEVEGSCTGGIVLTASHNPGGENNDFGIKFNSSNGGPALENLTDAFFSRSKEISEYKYAELPEINLTEIHQENPVQVEGYEHEFIAEVISSTDIYVSLLKSLFDFDSIKALMARSDFNFAYDGMSGVAGPYARTIFEEELGVPAENLYGCDPSPDFEGGHPDPNLTYAENLVKVMGVTIKGANVATDTTPDFGAAADGDADRNMVLGKGFFITPSDSLAIITANHGAISYMKDITGVARSMPTSGAVDIVAKELGIDVYETPTGWKFFGNLLDADKIVICGEESFGTGSNHIREKDGIWAVLAWLSIIAHKNSETTEGNLVSAEQIVRDHWKKFGRNYYSRYDYENLETETADKIFETLESKMEQFRNEEEGNVADIFEYTDSVDGSSSKNQGWRFMYKDGSRFIFRKSGTGSSGATIRIYLESYNKDNTELETAEALKNLSEKALEYCEINEISGREGPTVIT</sequence>
<dbReference type="Pfam" id="PF02878">
    <property type="entry name" value="PGM_PMM_I"/>
    <property type="match status" value="1"/>
</dbReference>
<comment type="caution">
    <text evidence="13">The sequence shown here is derived from an EMBL/GenBank/DDBJ whole genome shotgun (WGS) entry which is preliminary data.</text>
</comment>
<dbReference type="Pfam" id="PF02880">
    <property type="entry name" value="PGM_PMM_III"/>
    <property type="match status" value="1"/>
</dbReference>
<evidence type="ECO:0000256" key="6">
    <source>
        <dbReference type="ARBA" id="ARBA00022723"/>
    </source>
</evidence>
<dbReference type="SUPFAM" id="SSF55957">
    <property type="entry name" value="Phosphoglucomutase, C-terminal domain"/>
    <property type="match status" value="1"/>
</dbReference>
<dbReference type="InterPro" id="IPR045244">
    <property type="entry name" value="PGM"/>
</dbReference>
<evidence type="ECO:0000256" key="1">
    <source>
        <dbReference type="ARBA" id="ARBA00000443"/>
    </source>
</evidence>
<evidence type="ECO:0000256" key="9">
    <source>
        <dbReference type="RuleBase" id="RU004326"/>
    </source>
</evidence>
<dbReference type="GO" id="GO:0005829">
    <property type="term" value="C:cytosol"/>
    <property type="evidence" value="ECO:0007669"/>
    <property type="project" value="TreeGrafter"/>
</dbReference>
<evidence type="ECO:0000313" key="13">
    <source>
        <dbReference type="EMBL" id="CAI2364167.1"/>
    </source>
</evidence>
<dbReference type="PRINTS" id="PR00509">
    <property type="entry name" value="PGMPMM"/>
</dbReference>
<dbReference type="InterPro" id="IPR005845">
    <property type="entry name" value="A-D-PHexomutase_a/b/a-II"/>
</dbReference>
<evidence type="ECO:0000259" key="11">
    <source>
        <dbReference type="Pfam" id="PF02879"/>
    </source>
</evidence>
<evidence type="ECO:0000256" key="8">
    <source>
        <dbReference type="ARBA" id="ARBA00023235"/>
    </source>
</evidence>
<comment type="similarity">
    <text evidence="3 9">Belongs to the phosphohexose mutase family.</text>
</comment>
<dbReference type="PROSITE" id="PS00710">
    <property type="entry name" value="PGM_PMM"/>
    <property type="match status" value="1"/>
</dbReference>
<dbReference type="AlphaFoldDB" id="A0AAD1U8D0"/>
<dbReference type="NCBIfam" id="NF005737">
    <property type="entry name" value="PRK07564.1-1"/>
    <property type="match status" value="1"/>
</dbReference>
<evidence type="ECO:0000259" key="10">
    <source>
        <dbReference type="Pfam" id="PF02878"/>
    </source>
</evidence>
<dbReference type="InterPro" id="IPR036900">
    <property type="entry name" value="A-D-PHexomutase_C_sf"/>
</dbReference>
<keyword evidence="5" id="KW-0597">Phosphoprotein</keyword>
<dbReference type="PANTHER" id="PTHR22573:SF2">
    <property type="entry name" value="PHOSPHOGLUCOMUTASE"/>
    <property type="match status" value="1"/>
</dbReference>
<keyword evidence="7 9" id="KW-0460">Magnesium</keyword>
<protein>
    <recommendedName>
        <fullName evidence="4">phosphoglucomutase (alpha-D-glucose-1,6-bisphosphate-dependent)</fullName>
        <ecNumber evidence="4">5.4.2.2</ecNumber>
    </recommendedName>
</protein>
<dbReference type="EC" id="5.4.2.2" evidence="4"/>
<dbReference type="FunFam" id="3.40.120.10:FF:000005">
    <property type="entry name" value="Phosphoglucomutase 5"/>
    <property type="match status" value="1"/>
</dbReference>
<proteinExistence type="inferred from homology"/>
<dbReference type="InterPro" id="IPR016066">
    <property type="entry name" value="A-D-PHexomutase_CS"/>
</dbReference>
<gene>
    <name evidence="13" type="ORF">ECRASSUSDP1_LOCUS5509</name>
</gene>
<evidence type="ECO:0000313" key="14">
    <source>
        <dbReference type="Proteomes" id="UP001295684"/>
    </source>
</evidence>
<dbReference type="InterPro" id="IPR016055">
    <property type="entry name" value="A-D-PHexomutase_a/b/a-I/II/III"/>
</dbReference>
<reference evidence="13" key="1">
    <citation type="submission" date="2023-07" db="EMBL/GenBank/DDBJ databases">
        <authorList>
            <consortium name="AG Swart"/>
            <person name="Singh M."/>
            <person name="Singh A."/>
            <person name="Seah K."/>
            <person name="Emmerich C."/>
        </authorList>
    </citation>
    <scope>NUCLEOTIDE SEQUENCE</scope>
    <source>
        <strain evidence="13">DP1</strain>
    </source>
</reference>
<organism evidence="13 14">
    <name type="scientific">Euplotes crassus</name>
    <dbReference type="NCBI Taxonomy" id="5936"/>
    <lineage>
        <taxon>Eukaryota</taxon>
        <taxon>Sar</taxon>
        <taxon>Alveolata</taxon>
        <taxon>Ciliophora</taxon>
        <taxon>Intramacronucleata</taxon>
        <taxon>Spirotrichea</taxon>
        <taxon>Hypotrichia</taxon>
        <taxon>Euplotida</taxon>
        <taxon>Euplotidae</taxon>
        <taxon>Moneuplotes</taxon>
    </lineage>
</organism>
<dbReference type="InterPro" id="IPR005846">
    <property type="entry name" value="A-D-PHexomutase_a/b/a-III"/>
</dbReference>
<evidence type="ECO:0000259" key="12">
    <source>
        <dbReference type="Pfam" id="PF02880"/>
    </source>
</evidence>
<keyword evidence="8" id="KW-0413">Isomerase</keyword>
<dbReference type="GO" id="GO:0000287">
    <property type="term" value="F:magnesium ion binding"/>
    <property type="evidence" value="ECO:0007669"/>
    <property type="project" value="InterPro"/>
</dbReference>
<dbReference type="InterPro" id="IPR005841">
    <property type="entry name" value="Alpha-D-phosphohexomutase_SF"/>
</dbReference>
<name>A0AAD1U8D0_EUPCR</name>
<dbReference type="Gene3D" id="3.30.310.50">
    <property type="entry name" value="Alpha-D-phosphohexomutase, C-terminal domain"/>
    <property type="match status" value="1"/>
</dbReference>